<evidence type="ECO:0000313" key="2">
    <source>
        <dbReference type="Proteomes" id="UP000037460"/>
    </source>
</evidence>
<sequence>MYRHQYGFPDSDPYVQQLEAALQDVAHMTVGAAACKRVGDGGIVKLPRGTLPLEILKKLDRLFLEGQLFWDKLERATPRLVQEIGPGSAAWDQSVAKLLLPWVSDQLVALQAPPTMAVADSPTSVLLATVTASTKMRAGGGQLAAHQDYARSEYPGEAGWNFLVLMNDTDELEACQVAWMGSRDSPDTSKGHSTRAWLDANFERVSLTGEWGTVYVFDCATWHAVERMLPRARVHATRSSPPAVKRTIGKPTHADCKGASVVVRARTSLVIDCRTAGLPAPHMIGDPVEKVWRR</sequence>
<dbReference type="PROSITE" id="PS51257">
    <property type="entry name" value="PROKAR_LIPOPROTEIN"/>
    <property type="match status" value="1"/>
</dbReference>
<reference evidence="2" key="1">
    <citation type="journal article" date="2015" name="PLoS Genet.">
        <title>Genome Sequence and Transcriptome Analyses of Chrysochromulina tobin: Metabolic Tools for Enhanced Algal Fitness in the Prominent Order Prymnesiales (Haptophyceae).</title>
        <authorList>
            <person name="Hovde B.T."/>
            <person name="Deodato C.R."/>
            <person name="Hunsperger H.M."/>
            <person name="Ryken S.A."/>
            <person name="Yost W."/>
            <person name="Jha R.K."/>
            <person name="Patterson J."/>
            <person name="Monnat R.J. Jr."/>
            <person name="Barlow S.B."/>
            <person name="Starkenburg S.R."/>
            <person name="Cattolico R.A."/>
        </authorList>
    </citation>
    <scope>NUCLEOTIDE SEQUENCE</scope>
    <source>
        <strain evidence="2">CCMP291</strain>
    </source>
</reference>
<evidence type="ECO:0000313" key="1">
    <source>
        <dbReference type="EMBL" id="KOO31448.1"/>
    </source>
</evidence>
<dbReference type="Proteomes" id="UP000037460">
    <property type="component" value="Unassembled WGS sequence"/>
</dbReference>
<comment type="caution">
    <text evidence="1">The sequence shown here is derived from an EMBL/GenBank/DDBJ whole genome shotgun (WGS) entry which is preliminary data.</text>
</comment>
<dbReference type="InterPro" id="IPR008775">
    <property type="entry name" value="Phytyl_CoA_dOase-like"/>
</dbReference>
<dbReference type="SUPFAM" id="SSF51197">
    <property type="entry name" value="Clavaminate synthase-like"/>
    <property type="match status" value="1"/>
</dbReference>
<dbReference type="AlphaFoldDB" id="A0A0M0JZB6"/>
<organism evidence="1 2">
    <name type="scientific">Chrysochromulina tobinii</name>
    <dbReference type="NCBI Taxonomy" id="1460289"/>
    <lineage>
        <taxon>Eukaryota</taxon>
        <taxon>Haptista</taxon>
        <taxon>Haptophyta</taxon>
        <taxon>Prymnesiophyceae</taxon>
        <taxon>Prymnesiales</taxon>
        <taxon>Chrysochromulinaceae</taxon>
        <taxon>Chrysochromulina</taxon>
    </lineage>
</organism>
<dbReference type="Gene3D" id="2.60.120.620">
    <property type="entry name" value="q2cbj1_9rhob like domain"/>
    <property type="match status" value="1"/>
</dbReference>
<protein>
    <submittedName>
        <fullName evidence="1">Uncharacterized protein</fullName>
    </submittedName>
</protein>
<proteinExistence type="predicted"/>
<gene>
    <name evidence="1" type="ORF">Ctob_012256</name>
</gene>
<dbReference type="Pfam" id="PF05721">
    <property type="entry name" value="PhyH"/>
    <property type="match status" value="1"/>
</dbReference>
<keyword evidence="2" id="KW-1185">Reference proteome</keyword>
<name>A0A0M0JZB6_9EUKA</name>
<accession>A0A0M0JZB6</accession>
<dbReference type="EMBL" id="JWZX01002013">
    <property type="protein sequence ID" value="KOO31448.1"/>
    <property type="molecule type" value="Genomic_DNA"/>
</dbReference>